<dbReference type="EMBL" id="NGFP01000114">
    <property type="protein sequence ID" value="OUC94144.1"/>
    <property type="molecule type" value="Genomic_DNA"/>
</dbReference>
<name>A0A2C9ZN48_9ACTN</name>
<accession>A0A2C9ZN48</accession>
<dbReference type="SUPFAM" id="SSF52540">
    <property type="entry name" value="P-loop containing nucleoside triphosphate hydrolases"/>
    <property type="match status" value="1"/>
</dbReference>
<protein>
    <recommendedName>
        <fullName evidence="1">Novel STAND NTPase 1 domain-containing protein</fullName>
    </recommendedName>
</protein>
<dbReference type="Gene3D" id="3.40.50.300">
    <property type="entry name" value="P-loop containing nucleotide triphosphate hydrolases"/>
    <property type="match status" value="1"/>
</dbReference>
<dbReference type="Pfam" id="PF20703">
    <property type="entry name" value="nSTAND1"/>
    <property type="match status" value="1"/>
</dbReference>
<dbReference type="InterPro" id="IPR027417">
    <property type="entry name" value="P-loop_NTPase"/>
</dbReference>
<dbReference type="Gene3D" id="1.25.40.10">
    <property type="entry name" value="Tetratricopeptide repeat domain"/>
    <property type="match status" value="1"/>
</dbReference>
<dbReference type="SUPFAM" id="SSF48452">
    <property type="entry name" value="TPR-like"/>
    <property type="match status" value="1"/>
</dbReference>
<evidence type="ECO:0000313" key="2">
    <source>
        <dbReference type="EMBL" id="OUC94144.1"/>
    </source>
</evidence>
<gene>
    <name evidence="2" type="ORF">CA984_23645</name>
</gene>
<dbReference type="AlphaFoldDB" id="A0A2C9ZN48"/>
<keyword evidence="3" id="KW-1185">Reference proteome</keyword>
<proteinExistence type="predicted"/>
<evidence type="ECO:0000259" key="1">
    <source>
        <dbReference type="Pfam" id="PF20703"/>
    </source>
</evidence>
<dbReference type="InterPro" id="IPR049052">
    <property type="entry name" value="nSTAND1"/>
</dbReference>
<reference evidence="2 3" key="1">
    <citation type="submission" date="2017-05" db="EMBL/GenBank/DDBJ databases">
        <title>Biotechnological potential of actinobacteria isolated from South African environments.</title>
        <authorList>
            <person name="Le Roes-Hill M."/>
            <person name="Prins A."/>
            <person name="Durrell K.A."/>
        </authorList>
    </citation>
    <scope>NUCLEOTIDE SEQUENCE [LARGE SCALE GENOMIC DNA]</scope>
    <source>
        <strain evidence="2">M26</strain>
    </source>
</reference>
<evidence type="ECO:0000313" key="3">
    <source>
        <dbReference type="Proteomes" id="UP000194761"/>
    </source>
</evidence>
<dbReference type="InterPro" id="IPR011990">
    <property type="entry name" value="TPR-like_helical_dom_sf"/>
</dbReference>
<dbReference type="RefSeq" id="WP_086575768.1">
    <property type="nucleotide sequence ID" value="NZ_NGFP01000114.1"/>
</dbReference>
<comment type="caution">
    <text evidence="2">The sequence shown here is derived from an EMBL/GenBank/DDBJ whole genome shotgun (WGS) entry which is preliminary data.</text>
</comment>
<feature type="domain" description="Novel STAND NTPase 1" evidence="1">
    <location>
        <begin position="15"/>
        <end position="388"/>
    </location>
</feature>
<sequence>MTSAGHVQNETGQPPYVGLRAFRQQDRDLFFGREREAREIATLWQADRLTVLYGASGVGKTSLLHAGVLPFLGSDRVDLLPVGRIAPDPALLVTTAPVRSVYVLSLLSSWSAAPPAELADLTVRDYLDRRPSRVDRYDDPVPTLISIDQAEEMFTGAPYRESDLEEFVAQLADALQAHTGLRLLLSMRQEYLASIVPFERVLGQGSRSWFHLLPFRREAALEATRRPLEGTDRRFGENGAELLVDDLQTVTIHSEQGEKTVLRVSGVEPVQLQVVCSALWESLPPDVHEITVDHVRLHANVDRFLARFCRRMLGEVAERHNVPEGSIRSWLKRTFITEHGTRGTAYEGLHQTSGMPNAVVRSLEDCHILKAEYRAGARWYELQHDRLIAAIRDTDPETFLQAARTALSKAQWTHARELTEDAVRTAEFDDLGVRAEAEAIFGDVSVGTGDPETAWRRYDAAAEMFAVLQRADGVGRVLAAKGRLSLSLGDYSTAVSALSAAVARVPSDMSAQTALAQALWHVGQPRSALIVLNGALAVGGDSLLDALALRGVILADLDQPVAALRDLDLVRQHQQPATLAARALALALAGRFDAAEQEAADAIANAGSNGPVLLRAARIRVILGNAVAGADLAARAIRADDPALPEHLREQARRLLPQPN</sequence>
<organism evidence="2 3">
    <name type="scientific">Streptosporangium minutum</name>
    <dbReference type="NCBI Taxonomy" id="569862"/>
    <lineage>
        <taxon>Bacteria</taxon>
        <taxon>Bacillati</taxon>
        <taxon>Actinomycetota</taxon>
        <taxon>Actinomycetes</taxon>
        <taxon>Streptosporangiales</taxon>
        <taxon>Streptosporangiaceae</taxon>
        <taxon>Streptosporangium</taxon>
    </lineage>
</organism>
<dbReference type="Proteomes" id="UP000194761">
    <property type="component" value="Unassembled WGS sequence"/>
</dbReference>